<organism evidence="17 18">
    <name type="scientific">Christiangramia flava JLT2011</name>
    <dbReference type="NCBI Taxonomy" id="1229726"/>
    <lineage>
        <taxon>Bacteria</taxon>
        <taxon>Pseudomonadati</taxon>
        <taxon>Bacteroidota</taxon>
        <taxon>Flavobacteriia</taxon>
        <taxon>Flavobacteriales</taxon>
        <taxon>Flavobacteriaceae</taxon>
        <taxon>Christiangramia</taxon>
    </lineage>
</organism>
<keyword evidence="8 16" id="KW-0808">Transferase</keyword>
<dbReference type="NCBIfam" id="TIGR00671">
    <property type="entry name" value="baf"/>
    <property type="match status" value="1"/>
</dbReference>
<feature type="binding site" evidence="16">
    <location>
        <position position="87"/>
    </location>
    <ligand>
        <name>substrate</name>
    </ligand>
</feature>
<evidence type="ECO:0000256" key="6">
    <source>
        <dbReference type="ARBA" id="ARBA00012102"/>
    </source>
</evidence>
<keyword evidence="18" id="KW-1185">Reference proteome</keyword>
<evidence type="ECO:0000256" key="7">
    <source>
        <dbReference type="ARBA" id="ARBA00022490"/>
    </source>
</evidence>
<dbReference type="GO" id="GO:0004594">
    <property type="term" value="F:pantothenate kinase activity"/>
    <property type="evidence" value="ECO:0007669"/>
    <property type="project" value="UniProtKB-UniRule"/>
</dbReference>
<keyword evidence="11 16" id="KW-0067">ATP-binding</keyword>
<comment type="subcellular location">
    <subcellularLocation>
        <location evidence="3 16">Cytoplasm</location>
    </subcellularLocation>
</comment>
<evidence type="ECO:0000256" key="8">
    <source>
        <dbReference type="ARBA" id="ARBA00022679"/>
    </source>
</evidence>
<keyword evidence="10 16" id="KW-0418">Kinase</keyword>
<evidence type="ECO:0000313" key="18">
    <source>
        <dbReference type="Proteomes" id="UP000186230"/>
    </source>
</evidence>
<dbReference type="STRING" id="1229726.GRFL_1016"/>
<name>A0A1L7I2B6_9FLAO</name>
<dbReference type="HAMAP" id="MF_01274">
    <property type="entry name" value="Pantothen_kinase_3"/>
    <property type="match status" value="1"/>
</dbReference>
<dbReference type="SUPFAM" id="SSF53067">
    <property type="entry name" value="Actin-like ATPase domain"/>
    <property type="match status" value="2"/>
</dbReference>
<feature type="binding site" evidence="16">
    <location>
        <position position="120"/>
    </location>
    <ligand>
        <name>ATP</name>
        <dbReference type="ChEBI" id="CHEBI:30616"/>
    </ligand>
</feature>
<keyword evidence="12 16" id="KW-0630">Potassium</keyword>
<dbReference type="Proteomes" id="UP000186230">
    <property type="component" value="Chromosome"/>
</dbReference>
<dbReference type="NCBIfam" id="NF009853">
    <property type="entry name" value="PRK13320.1-5"/>
    <property type="match status" value="1"/>
</dbReference>
<comment type="catalytic activity">
    <reaction evidence="1 16">
        <text>(R)-pantothenate + ATP = (R)-4'-phosphopantothenate + ADP + H(+)</text>
        <dbReference type="Rhea" id="RHEA:16373"/>
        <dbReference type="ChEBI" id="CHEBI:10986"/>
        <dbReference type="ChEBI" id="CHEBI:15378"/>
        <dbReference type="ChEBI" id="CHEBI:29032"/>
        <dbReference type="ChEBI" id="CHEBI:30616"/>
        <dbReference type="ChEBI" id="CHEBI:456216"/>
        <dbReference type="EC" id="2.7.1.33"/>
    </reaction>
</comment>
<protein>
    <recommendedName>
        <fullName evidence="15 16">Type III pantothenate kinase</fullName>
        <ecNumber evidence="6 16">2.7.1.33</ecNumber>
    </recommendedName>
    <alternativeName>
        <fullName evidence="16">PanK-III</fullName>
    </alternativeName>
    <alternativeName>
        <fullName evidence="16">Pantothenic acid kinase</fullName>
    </alternativeName>
</protein>
<evidence type="ECO:0000256" key="3">
    <source>
        <dbReference type="ARBA" id="ARBA00004496"/>
    </source>
</evidence>
<feature type="active site" description="Proton acceptor" evidence="16">
    <location>
        <position position="96"/>
    </location>
</feature>
<evidence type="ECO:0000256" key="5">
    <source>
        <dbReference type="ARBA" id="ARBA00011738"/>
    </source>
</evidence>
<reference evidence="17 18" key="1">
    <citation type="submission" date="2016-07" db="EMBL/GenBank/DDBJ databases">
        <title>Multi-omics approach to identify versatile polysaccharide utilization systems of a marine flavobacterium Gramella flava.</title>
        <authorList>
            <person name="Tang K."/>
        </authorList>
    </citation>
    <scope>NUCLEOTIDE SEQUENCE [LARGE SCALE GENOMIC DNA]</scope>
    <source>
        <strain evidence="17 18">JLT2011</strain>
    </source>
</reference>
<evidence type="ECO:0000256" key="1">
    <source>
        <dbReference type="ARBA" id="ARBA00001206"/>
    </source>
</evidence>
<dbReference type="AlphaFoldDB" id="A0A1L7I2B6"/>
<comment type="function">
    <text evidence="16">Catalyzes the phosphorylation of pantothenate (Pan), the first step in CoA biosynthesis.</text>
</comment>
<evidence type="ECO:0000256" key="14">
    <source>
        <dbReference type="ARBA" id="ARBA00038036"/>
    </source>
</evidence>
<evidence type="ECO:0000256" key="16">
    <source>
        <dbReference type="HAMAP-Rule" id="MF_01274"/>
    </source>
</evidence>
<feature type="binding site" evidence="16">
    <location>
        <begin position="6"/>
        <end position="13"/>
    </location>
    <ligand>
        <name>ATP</name>
        <dbReference type="ChEBI" id="CHEBI:30616"/>
    </ligand>
</feature>
<dbReference type="InterPro" id="IPR004619">
    <property type="entry name" value="Type_III_PanK"/>
</dbReference>
<gene>
    <name evidence="16" type="primary">coaX</name>
    <name evidence="17" type="ORF">GRFL_1016</name>
</gene>
<keyword evidence="7 16" id="KW-0963">Cytoplasm</keyword>
<dbReference type="EC" id="2.7.1.33" evidence="6 16"/>
<evidence type="ECO:0000256" key="9">
    <source>
        <dbReference type="ARBA" id="ARBA00022741"/>
    </source>
</evidence>
<evidence type="ECO:0000256" key="15">
    <source>
        <dbReference type="ARBA" id="ARBA00040883"/>
    </source>
</evidence>
<dbReference type="Gene3D" id="3.30.420.40">
    <property type="match status" value="2"/>
</dbReference>
<comment type="subunit">
    <text evidence="5 16">Homodimer.</text>
</comment>
<feature type="binding site" evidence="16">
    <location>
        <position position="172"/>
    </location>
    <ligand>
        <name>substrate</name>
    </ligand>
</feature>
<feature type="binding site" evidence="16">
    <location>
        <begin position="94"/>
        <end position="97"/>
    </location>
    <ligand>
        <name>substrate</name>
    </ligand>
</feature>
<evidence type="ECO:0000256" key="12">
    <source>
        <dbReference type="ARBA" id="ARBA00022958"/>
    </source>
</evidence>
<keyword evidence="13 16" id="KW-0173">Coenzyme A biosynthesis</keyword>
<dbReference type="KEGG" id="gfl:GRFL_1016"/>
<dbReference type="PANTHER" id="PTHR34265:SF1">
    <property type="entry name" value="TYPE III PANTOTHENATE KINASE"/>
    <property type="match status" value="1"/>
</dbReference>
<comment type="cofactor">
    <cofactor evidence="16">
        <name>NH4(+)</name>
        <dbReference type="ChEBI" id="CHEBI:28938"/>
    </cofactor>
    <cofactor evidence="16">
        <name>K(+)</name>
        <dbReference type="ChEBI" id="CHEBI:29103"/>
    </cofactor>
    <text evidence="16">A monovalent cation. Ammonium or potassium.</text>
</comment>
<comment type="cofactor">
    <cofactor evidence="2">
        <name>K(+)</name>
        <dbReference type="ChEBI" id="CHEBI:29103"/>
    </cofactor>
</comment>
<dbReference type="PANTHER" id="PTHR34265">
    <property type="entry name" value="TYPE III PANTOTHENATE KINASE"/>
    <property type="match status" value="1"/>
</dbReference>
<dbReference type="CDD" id="cd24015">
    <property type="entry name" value="ASKHA_NBD_PanK-III"/>
    <property type="match status" value="1"/>
</dbReference>
<evidence type="ECO:0000256" key="13">
    <source>
        <dbReference type="ARBA" id="ARBA00022993"/>
    </source>
</evidence>
<comment type="similarity">
    <text evidence="14 16">Belongs to the type III pantothenate kinase family.</text>
</comment>
<dbReference type="GO" id="GO:0005524">
    <property type="term" value="F:ATP binding"/>
    <property type="evidence" value="ECO:0007669"/>
    <property type="project" value="UniProtKB-UniRule"/>
</dbReference>
<keyword evidence="9 16" id="KW-0547">Nucleotide-binding</keyword>
<evidence type="ECO:0000256" key="10">
    <source>
        <dbReference type="ARBA" id="ARBA00022777"/>
    </source>
</evidence>
<dbReference type="EMBL" id="CP016359">
    <property type="protein sequence ID" value="APU67740.1"/>
    <property type="molecule type" value="Genomic_DNA"/>
</dbReference>
<evidence type="ECO:0000256" key="4">
    <source>
        <dbReference type="ARBA" id="ARBA00005225"/>
    </source>
</evidence>
<feature type="binding site" evidence="16">
    <location>
        <position position="117"/>
    </location>
    <ligand>
        <name>K(+)</name>
        <dbReference type="ChEBI" id="CHEBI:29103"/>
    </ligand>
</feature>
<comment type="pathway">
    <text evidence="4 16">Cofactor biosynthesis; coenzyme A biosynthesis; CoA from (R)-pantothenate: step 1/5.</text>
</comment>
<evidence type="ECO:0000256" key="11">
    <source>
        <dbReference type="ARBA" id="ARBA00022840"/>
    </source>
</evidence>
<evidence type="ECO:0000313" key="17">
    <source>
        <dbReference type="EMBL" id="APU67740.1"/>
    </source>
</evidence>
<dbReference type="GO" id="GO:0005737">
    <property type="term" value="C:cytoplasm"/>
    <property type="evidence" value="ECO:0007669"/>
    <property type="project" value="UniProtKB-SubCell"/>
</dbReference>
<dbReference type="GO" id="GO:0046872">
    <property type="term" value="F:metal ion binding"/>
    <property type="evidence" value="ECO:0007669"/>
    <property type="project" value="UniProtKB-KW"/>
</dbReference>
<proteinExistence type="inferred from homology"/>
<dbReference type="InterPro" id="IPR043129">
    <property type="entry name" value="ATPase_NBD"/>
</dbReference>
<dbReference type="Pfam" id="PF03309">
    <property type="entry name" value="Pan_kinase"/>
    <property type="match status" value="1"/>
</dbReference>
<evidence type="ECO:0000256" key="2">
    <source>
        <dbReference type="ARBA" id="ARBA00001958"/>
    </source>
</evidence>
<accession>A0A1L7I2B6</accession>
<dbReference type="GO" id="GO:0015937">
    <property type="term" value="P:coenzyme A biosynthetic process"/>
    <property type="evidence" value="ECO:0007669"/>
    <property type="project" value="UniProtKB-UniRule"/>
</dbReference>
<sequence length="243" mass="26907">MNLVLDVGNTRVKLAVFQQDEILEKAICSSENFFEISGKLFQKYPGIGQGIVSNVGKLPENMLEKLPENIKMLHLDGGMKLPFRIKYTTPQSLGKDRIALIAAAVQQYPGKNVLVIDAGTCITYDFKNSHEEYLGGAISPGMKMRFKSLHKFTANLPLITAKPEADLIGNSTENSILSGIINGLKMELKGIIQSYESEFEHLTVIYTGGDSQFLSIPLKNSIFANSNFLLEGLNFILEFNINQ</sequence>
<dbReference type="OrthoDB" id="9804707at2"/>
<dbReference type="RefSeq" id="WP_083643584.1">
    <property type="nucleotide sequence ID" value="NZ_AMRU01000002.1"/>
</dbReference>
<keyword evidence="16" id="KW-0479">Metal-binding</keyword>
<dbReference type="UniPathway" id="UPA00241">
    <property type="reaction ID" value="UER00352"/>
</dbReference>